<evidence type="ECO:0000313" key="4">
    <source>
        <dbReference type="Proteomes" id="UP000002411"/>
    </source>
</evidence>
<dbReference type="PANTHER" id="PTHR46797">
    <property type="entry name" value="HTH-TYPE TRANSCRIPTIONAL REGULATOR"/>
    <property type="match status" value="1"/>
</dbReference>
<dbReference type="InterPro" id="IPR050807">
    <property type="entry name" value="TransReg_Diox_bact_type"/>
</dbReference>
<organism evidence="3 4">
    <name type="scientific">Clostridium kluyveri (strain ATCC 8527 / DSM 555 / NBRC 12016 / NCIMB 10680 / K1)</name>
    <dbReference type="NCBI Taxonomy" id="431943"/>
    <lineage>
        <taxon>Bacteria</taxon>
        <taxon>Bacillati</taxon>
        <taxon>Bacillota</taxon>
        <taxon>Clostridia</taxon>
        <taxon>Eubacteriales</taxon>
        <taxon>Clostridiaceae</taxon>
        <taxon>Clostridium</taxon>
    </lineage>
</organism>
<dbReference type="SUPFAM" id="SSF47413">
    <property type="entry name" value="lambda repressor-like DNA-binding domains"/>
    <property type="match status" value="1"/>
</dbReference>
<dbReference type="Proteomes" id="UP000002411">
    <property type="component" value="Chromosome"/>
</dbReference>
<evidence type="ECO:0000256" key="1">
    <source>
        <dbReference type="ARBA" id="ARBA00023125"/>
    </source>
</evidence>
<protein>
    <recommendedName>
        <fullName evidence="2">HTH cro/C1-type domain-containing protein</fullName>
    </recommendedName>
</protein>
<dbReference type="STRING" id="431943.CKL_3313"/>
<dbReference type="InterPro" id="IPR010982">
    <property type="entry name" value="Lambda_DNA-bd_dom_sf"/>
</dbReference>
<dbReference type="HOGENOM" id="CLU_066192_29_2_9"/>
<feature type="domain" description="HTH cro/C1-type" evidence="2">
    <location>
        <begin position="6"/>
        <end position="60"/>
    </location>
</feature>
<dbReference type="GO" id="GO:0003700">
    <property type="term" value="F:DNA-binding transcription factor activity"/>
    <property type="evidence" value="ECO:0007669"/>
    <property type="project" value="TreeGrafter"/>
</dbReference>
<dbReference type="AlphaFoldDB" id="A5N2H0"/>
<dbReference type="GO" id="GO:0005829">
    <property type="term" value="C:cytosol"/>
    <property type="evidence" value="ECO:0007669"/>
    <property type="project" value="TreeGrafter"/>
</dbReference>
<dbReference type="GO" id="GO:0003677">
    <property type="term" value="F:DNA binding"/>
    <property type="evidence" value="ECO:0007669"/>
    <property type="project" value="UniProtKB-KW"/>
</dbReference>
<evidence type="ECO:0000259" key="2">
    <source>
        <dbReference type="PROSITE" id="PS50943"/>
    </source>
</evidence>
<reference evidence="3 4" key="1">
    <citation type="journal article" date="2008" name="Proc. Natl. Acad. Sci. U.S.A.">
        <title>The genome of Clostridium kluyveri, a strict anaerobe with unique metabolic features.</title>
        <authorList>
            <person name="Seedorf H."/>
            <person name="Fricke W.F."/>
            <person name="Veith B."/>
            <person name="Brueggemann H."/>
            <person name="Liesegang H."/>
            <person name="Strittmatter A."/>
            <person name="Miethke M."/>
            <person name="Buckel W."/>
            <person name="Hinderberger J."/>
            <person name="Li F."/>
            <person name="Hagemeier C."/>
            <person name="Thauer R.K."/>
            <person name="Gottschalk G."/>
        </authorList>
    </citation>
    <scope>NUCLEOTIDE SEQUENCE [LARGE SCALE GENOMIC DNA]</scope>
    <source>
        <strain evidence="4">ATCC 8527 / DSM 555 / NCIMB 10680</strain>
    </source>
</reference>
<dbReference type="eggNOG" id="COG1396">
    <property type="taxonomic scope" value="Bacteria"/>
</dbReference>
<dbReference type="RefSeq" id="WP_012103647.1">
    <property type="nucleotide sequence ID" value="NC_009706.1"/>
</dbReference>
<keyword evidence="1" id="KW-0238">DNA-binding</keyword>
<dbReference type="CDD" id="cd00093">
    <property type="entry name" value="HTH_XRE"/>
    <property type="match status" value="1"/>
</dbReference>
<dbReference type="KEGG" id="ckl:CKL_3313"/>
<dbReference type="InterPro" id="IPR001387">
    <property type="entry name" value="Cro/C1-type_HTH"/>
</dbReference>
<gene>
    <name evidence="3" type="ordered locus">CKL_3313</name>
</gene>
<dbReference type="PANTHER" id="PTHR46797:SF1">
    <property type="entry name" value="METHYLPHOSPHONATE SYNTHASE"/>
    <property type="match status" value="1"/>
</dbReference>
<accession>A5N2H0</accession>
<dbReference type="PROSITE" id="PS50943">
    <property type="entry name" value="HTH_CROC1"/>
    <property type="match status" value="1"/>
</dbReference>
<keyword evidence="4" id="KW-1185">Reference proteome</keyword>
<proteinExistence type="predicted"/>
<name>A5N2H0_CLOK5</name>
<dbReference type="Pfam" id="PF01381">
    <property type="entry name" value="HTH_3"/>
    <property type="match status" value="1"/>
</dbReference>
<evidence type="ECO:0000313" key="3">
    <source>
        <dbReference type="EMBL" id="EDK35316.1"/>
    </source>
</evidence>
<dbReference type="Gene3D" id="1.10.260.40">
    <property type="entry name" value="lambda repressor-like DNA-binding domains"/>
    <property type="match status" value="1"/>
</dbReference>
<dbReference type="SMART" id="SM00530">
    <property type="entry name" value="HTH_XRE"/>
    <property type="match status" value="1"/>
</dbReference>
<sequence>MLGTKIREYRKSLGMTATSLAEKVGVELATISKIENNKANPSMPTLYKIAEALNTTPSELIKDTEIKSFNINSEGTKEVV</sequence>
<dbReference type="EMBL" id="CP000673">
    <property type="protein sequence ID" value="EDK35316.1"/>
    <property type="molecule type" value="Genomic_DNA"/>
</dbReference>